<reference evidence="2" key="3">
    <citation type="submission" date="2015-04" db="UniProtKB">
        <authorList>
            <consortium name="EnsemblPlants"/>
        </authorList>
    </citation>
    <scope>IDENTIFICATION</scope>
    <source>
        <strain evidence="2">cv. Jemalong A17</strain>
    </source>
</reference>
<dbReference type="HOGENOM" id="CLU_3071763_0_0_1"/>
<protein>
    <submittedName>
        <fullName evidence="1 2">Uncharacterized protein</fullName>
    </submittedName>
</protein>
<evidence type="ECO:0000313" key="2">
    <source>
        <dbReference type="EnsemblPlants" id="KEH18561"/>
    </source>
</evidence>
<accession>A0A072TMW7</accession>
<dbReference type="EnsemblPlants" id="KEH18561">
    <property type="protein sequence ID" value="KEH18561"/>
    <property type="gene ID" value="MTR_8g024170"/>
</dbReference>
<sequence>MDGLMMATRVEIAPRVSCDPTNNGRRKLQRFYGGRWLSFNGQLPPTERRSHGV</sequence>
<evidence type="ECO:0000313" key="1">
    <source>
        <dbReference type="EMBL" id="KEH18561.1"/>
    </source>
</evidence>
<name>A0A072TMW7_MEDTR</name>
<dbReference type="EMBL" id="CM001224">
    <property type="protein sequence ID" value="KEH18561.1"/>
    <property type="molecule type" value="Genomic_DNA"/>
</dbReference>
<organism evidence="1 3">
    <name type="scientific">Medicago truncatula</name>
    <name type="common">Barrel medic</name>
    <name type="synonym">Medicago tribuloides</name>
    <dbReference type="NCBI Taxonomy" id="3880"/>
    <lineage>
        <taxon>Eukaryota</taxon>
        <taxon>Viridiplantae</taxon>
        <taxon>Streptophyta</taxon>
        <taxon>Embryophyta</taxon>
        <taxon>Tracheophyta</taxon>
        <taxon>Spermatophyta</taxon>
        <taxon>Magnoliopsida</taxon>
        <taxon>eudicotyledons</taxon>
        <taxon>Gunneridae</taxon>
        <taxon>Pentapetalae</taxon>
        <taxon>rosids</taxon>
        <taxon>fabids</taxon>
        <taxon>Fabales</taxon>
        <taxon>Fabaceae</taxon>
        <taxon>Papilionoideae</taxon>
        <taxon>50 kb inversion clade</taxon>
        <taxon>NPAAA clade</taxon>
        <taxon>Hologalegina</taxon>
        <taxon>IRL clade</taxon>
        <taxon>Trifolieae</taxon>
        <taxon>Medicago</taxon>
    </lineage>
</organism>
<keyword evidence="3" id="KW-1185">Reference proteome</keyword>
<proteinExistence type="predicted"/>
<reference evidence="1 3" key="1">
    <citation type="journal article" date="2011" name="Nature">
        <title>The Medicago genome provides insight into the evolution of rhizobial symbioses.</title>
        <authorList>
            <person name="Young N.D."/>
            <person name="Debelle F."/>
            <person name="Oldroyd G.E."/>
            <person name="Geurts R."/>
            <person name="Cannon S.B."/>
            <person name="Udvardi M.K."/>
            <person name="Benedito V.A."/>
            <person name="Mayer K.F."/>
            <person name="Gouzy J."/>
            <person name="Schoof H."/>
            <person name="Van de Peer Y."/>
            <person name="Proost S."/>
            <person name="Cook D.R."/>
            <person name="Meyers B.C."/>
            <person name="Spannagl M."/>
            <person name="Cheung F."/>
            <person name="De Mita S."/>
            <person name="Krishnakumar V."/>
            <person name="Gundlach H."/>
            <person name="Zhou S."/>
            <person name="Mudge J."/>
            <person name="Bharti A.K."/>
            <person name="Murray J.D."/>
            <person name="Naoumkina M.A."/>
            <person name="Rosen B."/>
            <person name="Silverstein K.A."/>
            <person name="Tang H."/>
            <person name="Rombauts S."/>
            <person name="Zhao P.X."/>
            <person name="Zhou P."/>
            <person name="Barbe V."/>
            <person name="Bardou P."/>
            <person name="Bechner M."/>
            <person name="Bellec A."/>
            <person name="Berger A."/>
            <person name="Berges H."/>
            <person name="Bidwell S."/>
            <person name="Bisseling T."/>
            <person name="Choisne N."/>
            <person name="Couloux A."/>
            <person name="Denny R."/>
            <person name="Deshpande S."/>
            <person name="Dai X."/>
            <person name="Doyle J.J."/>
            <person name="Dudez A.M."/>
            <person name="Farmer A.D."/>
            <person name="Fouteau S."/>
            <person name="Franken C."/>
            <person name="Gibelin C."/>
            <person name="Gish J."/>
            <person name="Goldstein S."/>
            <person name="Gonzalez A.J."/>
            <person name="Green P.J."/>
            <person name="Hallab A."/>
            <person name="Hartog M."/>
            <person name="Hua A."/>
            <person name="Humphray S.J."/>
            <person name="Jeong D.H."/>
            <person name="Jing Y."/>
            <person name="Jocker A."/>
            <person name="Kenton S.M."/>
            <person name="Kim D.J."/>
            <person name="Klee K."/>
            <person name="Lai H."/>
            <person name="Lang C."/>
            <person name="Lin S."/>
            <person name="Macmil S.L."/>
            <person name="Magdelenat G."/>
            <person name="Matthews L."/>
            <person name="McCorrison J."/>
            <person name="Monaghan E.L."/>
            <person name="Mun J.H."/>
            <person name="Najar F.Z."/>
            <person name="Nicholson C."/>
            <person name="Noirot C."/>
            <person name="O'Bleness M."/>
            <person name="Paule C.R."/>
            <person name="Poulain J."/>
            <person name="Prion F."/>
            <person name="Qin B."/>
            <person name="Qu C."/>
            <person name="Retzel E.F."/>
            <person name="Riddle C."/>
            <person name="Sallet E."/>
            <person name="Samain S."/>
            <person name="Samson N."/>
            <person name="Sanders I."/>
            <person name="Saurat O."/>
            <person name="Scarpelli C."/>
            <person name="Schiex T."/>
            <person name="Segurens B."/>
            <person name="Severin A.J."/>
            <person name="Sherrier D.J."/>
            <person name="Shi R."/>
            <person name="Sims S."/>
            <person name="Singer S.R."/>
            <person name="Sinharoy S."/>
            <person name="Sterck L."/>
            <person name="Viollet A."/>
            <person name="Wang B.B."/>
            <person name="Wang K."/>
            <person name="Wang M."/>
            <person name="Wang X."/>
            <person name="Warfsmann J."/>
            <person name="Weissenbach J."/>
            <person name="White D.D."/>
            <person name="White J.D."/>
            <person name="Wiley G.B."/>
            <person name="Wincker P."/>
            <person name="Xing Y."/>
            <person name="Yang L."/>
            <person name="Yao Z."/>
            <person name="Ying F."/>
            <person name="Zhai J."/>
            <person name="Zhou L."/>
            <person name="Zuber A."/>
            <person name="Denarie J."/>
            <person name="Dixon R.A."/>
            <person name="May G.D."/>
            <person name="Schwartz D.C."/>
            <person name="Rogers J."/>
            <person name="Quetier F."/>
            <person name="Town C.D."/>
            <person name="Roe B.A."/>
        </authorList>
    </citation>
    <scope>NUCLEOTIDE SEQUENCE [LARGE SCALE GENOMIC DNA]</scope>
    <source>
        <strain evidence="1">A17</strain>
        <strain evidence="2 3">cv. Jemalong A17</strain>
    </source>
</reference>
<dbReference type="AlphaFoldDB" id="A0A072TMW7"/>
<reference evidence="1 3" key="2">
    <citation type="journal article" date="2014" name="BMC Genomics">
        <title>An improved genome release (version Mt4.0) for the model legume Medicago truncatula.</title>
        <authorList>
            <person name="Tang H."/>
            <person name="Krishnakumar V."/>
            <person name="Bidwell S."/>
            <person name="Rosen B."/>
            <person name="Chan A."/>
            <person name="Zhou S."/>
            <person name="Gentzbittel L."/>
            <person name="Childs K.L."/>
            <person name="Yandell M."/>
            <person name="Gundlach H."/>
            <person name="Mayer K.F."/>
            <person name="Schwartz D.C."/>
            <person name="Town C.D."/>
        </authorList>
    </citation>
    <scope>GENOME REANNOTATION</scope>
    <source>
        <strain evidence="1">A17</strain>
        <strain evidence="2 3">cv. Jemalong A17</strain>
    </source>
</reference>
<evidence type="ECO:0000313" key="3">
    <source>
        <dbReference type="Proteomes" id="UP000002051"/>
    </source>
</evidence>
<dbReference type="Proteomes" id="UP000002051">
    <property type="component" value="Chromosome 8"/>
</dbReference>
<gene>
    <name evidence="1" type="ordered locus">MTR_8g024170</name>
</gene>